<evidence type="ECO:0000313" key="2">
    <source>
        <dbReference type="Proteomes" id="UP000075411"/>
    </source>
</evidence>
<reference evidence="1 2" key="1">
    <citation type="submission" date="2015-06" db="EMBL/GenBank/DDBJ databases">
        <title>Improved classification and identification of acetic acid bacteria using matrix-assisted laser desorption/ionization time-of-flight mass spectrometry; Gluconobacter nephelii and Gluconobacter uchimurae are later heterotypic synonyms of Gluconobacter japonicus and Gluconobacter oxydans, respectively.</title>
        <authorList>
            <person name="Li L."/>
            <person name="Cleenwerck I."/>
            <person name="De Vuyst L."/>
            <person name="Vandamme P."/>
        </authorList>
    </citation>
    <scope>NUCLEOTIDE SEQUENCE [LARGE SCALE GENOMIC DNA]</scope>
    <source>
        <strain evidence="1 2">LMG 1663</strain>
    </source>
</reference>
<sequence>MRLVRKQSATKTQIAYWAYLTAMAWLEKAFREDLGIAPFPVSYRNQNNKARETLCIISMQI</sequence>
<dbReference type="EMBL" id="LHZT01000128">
    <property type="protein sequence ID" value="KXV56078.1"/>
    <property type="molecule type" value="Genomic_DNA"/>
</dbReference>
<accession>A0A149TSG5</accession>
<dbReference type="Proteomes" id="UP000075411">
    <property type="component" value="Unassembled WGS sequence"/>
</dbReference>
<name>A0A149TSG5_9PROT</name>
<dbReference type="PATRIC" id="fig|104102.12.peg.3097"/>
<proteinExistence type="predicted"/>
<evidence type="ECO:0000313" key="1">
    <source>
        <dbReference type="EMBL" id="KXV56078.1"/>
    </source>
</evidence>
<comment type="caution">
    <text evidence="1">The sequence shown here is derived from an EMBL/GenBank/DDBJ whole genome shotgun (WGS) entry which is preliminary data.</text>
</comment>
<organism evidence="1 2">
    <name type="scientific">Acetobacter tropicalis</name>
    <dbReference type="NCBI Taxonomy" id="104102"/>
    <lineage>
        <taxon>Bacteria</taxon>
        <taxon>Pseudomonadati</taxon>
        <taxon>Pseudomonadota</taxon>
        <taxon>Alphaproteobacteria</taxon>
        <taxon>Acetobacterales</taxon>
        <taxon>Acetobacteraceae</taxon>
        <taxon>Acetobacter</taxon>
    </lineage>
</organism>
<dbReference type="AlphaFoldDB" id="A0A149TSG5"/>
<gene>
    <name evidence="1" type="ORF">AD947_12180</name>
</gene>
<protein>
    <submittedName>
        <fullName evidence="1">Uncharacterized protein</fullName>
    </submittedName>
</protein>